<feature type="compositionally biased region" description="Basic and acidic residues" evidence="1">
    <location>
        <begin position="133"/>
        <end position="150"/>
    </location>
</feature>
<feature type="compositionally biased region" description="Low complexity" evidence="1">
    <location>
        <begin position="123"/>
        <end position="132"/>
    </location>
</feature>
<gene>
    <name evidence="2" type="ORF">DR950_17795</name>
</gene>
<feature type="region of interest" description="Disordered" evidence="1">
    <location>
        <begin position="269"/>
        <end position="300"/>
    </location>
</feature>
<feature type="region of interest" description="Disordered" evidence="1">
    <location>
        <begin position="93"/>
        <end position="219"/>
    </location>
</feature>
<dbReference type="RefSeq" id="WP_117487595.1">
    <property type="nucleotide sequence ID" value="NZ_QVIG01000001.1"/>
</dbReference>
<feature type="compositionally biased region" description="Low complexity" evidence="1">
    <location>
        <begin position="181"/>
        <end position="206"/>
    </location>
</feature>
<evidence type="ECO:0000256" key="1">
    <source>
        <dbReference type="SAM" id="MobiDB-lite"/>
    </source>
</evidence>
<accession>A0A372ZVQ9</accession>
<dbReference type="AlphaFoldDB" id="A0A372ZVQ9"/>
<reference evidence="2 3" key="1">
    <citation type="submission" date="2018-08" db="EMBL/GenBank/DDBJ databases">
        <title>Diversity &amp; Physiological Properties of Lignin-Decomposing Actinobacteria from Soil.</title>
        <authorList>
            <person name="Roh S.G."/>
            <person name="Kim S.B."/>
        </authorList>
    </citation>
    <scope>NUCLEOTIDE SEQUENCE [LARGE SCALE GENOMIC DNA]</scope>
    <source>
        <strain evidence="2 3">MMS17-GH009</strain>
    </source>
</reference>
<evidence type="ECO:0008006" key="4">
    <source>
        <dbReference type="Google" id="ProtNLM"/>
    </source>
</evidence>
<name>A0A372ZVQ9_9ACTN</name>
<dbReference type="Proteomes" id="UP000263377">
    <property type="component" value="Unassembled WGS sequence"/>
</dbReference>
<comment type="caution">
    <text evidence="2">The sequence shown here is derived from an EMBL/GenBank/DDBJ whole genome shotgun (WGS) entry which is preliminary data.</text>
</comment>
<feature type="compositionally biased region" description="Basic and acidic residues" evidence="1">
    <location>
        <begin position="95"/>
        <end position="106"/>
    </location>
</feature>
<feature type="region of interest" description="Disordered" evidence="1">
    <location>
        <begin position="231"/>
        <end position="254"/>
    </location>
</feature>
<proteinExistence type="predicted"/>
<evidence type="ECO:0000313" key="3">
    <source>
        <dbReference type="Proteomes" id="UP000263377"/>
    </source>
</evidence>
<sequence length="300" mass="32464">MSIQLMVAAAYLPPEVIGNPTEKLALMKICDSADDESRLSSPGMHRMAAWTGVSQKRTITLVTALVAKGLVERVEVGKPGRAAVYRVFPAGVPRTPDREELRERQRAAVAAPRNPRLARPRTQRAAPAAPARTSRDVEERERRAAERRGSPEGNPPAPGAKVSPGEPSTSPDGNPPGSPGGTPSFPSPTYVLPTPLPPTAGAAGEPADVEGSKARPCSRHRKIAENCRACGTSARAQRRAEERDRTAAQRQREQEWLEGFRRDAQVRREQAEAGSEAAQSAKRKAFEAVRAARERTKCHE</sequence>
<protein>
    <recommendedName>
        <fullName evidence="4">Helix-turn-helix domain-containing protein</fullName>
    </recommendedName>
</protein>
<feature type="compositionally biased region" description="Basic and acidic residues" evidence="1">
    <location>
        <begin position="238"/>
        <end position="254"/>
    </location>
</feature>
<organism evidence="2 3">
    <name type="scientific">Kitasatospora xanthocidica</name>
    <dbReference type="NCBI Taxonomy" id="83382"/>
    <lineage>
        <taxon>Bacteria</taxon>
        <taxon>Bacillati</taxon>
        <taxon>Actinomycetota</taxon>
        <taxon>Actinomycetes</taxon>
        <taxon>Kitasatosporales</taxon>
        <taxon>Streptomycetaceae</taxon>
        <taxon>Kitasatospora</taxon>
    </lineage>
</organism>
<feature type="compositionally biased region" description="Basic and acidic residues" evidence="1">
    <location>
        <begin position="284"/>
        <end position="300"/>
    </location>
</feature>
<evidence type="ECO:0000313" key="2">
    <source>
        <dbReference type="EMBL" id="RGD59397.1"/>
    </source>
</evidence>
<keyword evidence="3" id="KW-1185">Reference proteome</keyword>
<dbReference type="EMBL" id="QVIG01000001">
    <property type="protein sequence ID" value="RGD59397.1"/>
    <property type="molecule type" value="Genomic_DNA"/>
</dbReference>